<name>A0A098BPX7_9NOCA</name>
<organism evidence="2 3">
    <name type="scientific">Rhodococcus ruber</name>
    <dbReference type="NCBI Taxonomy" id="1830"/>
    <lineage>
        <taxon>Bacteria</taxon>
        <taxon>Bacillati</taxon>
        <taxon>Actinomycetota</taxon>
        <taxon>Actinomycetes</taxon>
        <taxon>Mycobacteriales</taxon>
        <taxon>Nocardiaceae</taxon>
        <taxon>Rhodococcus</taxon>
    </lineage>
</organism>
<dbReference type="AlphaFoldDB" id="A0A098BPX7"/>
<dbReference type="RefSeq" id="WP_082061318.1">
    <property type="nucleotide sequence ID" value="NZ_JAJNCM010000052.1"/>
</dbReference>
<evidence type="ECO:0000313" key="2">
    <source>
        <dbReference type="EMBL" id="CDZ90285.1"/>
    </source>
</evidence>
<sequence>MMPTRIRRLLGALVLTAAATSGFALSLGAAPADAAPYCSAGQVCVWSGTNYQGQSASFSRSPSNHCAATLALTVRSVVNNSGYVDFWSGTGCTGTRRTVYGGGATPNLGFDARSASWCDACRQPGA</sequence>
<dbReference type="Gene3D" id="2.60.20.10">
    <property type="entry name" value="Crystallins"/>
    <property type="match status" value="1"/>
</dbReference>
<dbReference type="EMBL" id="CCSD01000081">
    <property type="protein sequence ID" value="CDZ90285.1"/>
    <property type="molecule type" value="Genomic_DNA"/>
</dbReference>
<evidence type="ECO:0000313" key="3">
    <source>
        <dbReference type="Proteomes" id="UP000042997"/>
    </source>
</evidence>
<feature type="signal peptide" evidence="1">
    <location>
        <begin position="1"/>
        <end position="34"/>
    </location>
</feature>
<dbReference type="Pfam" id="PF03995">
    <property type="entry name" value="Inhibitor_I36"/>
    <property type="match status" value="1"/>
</dbReference>
<dbReference type="OrthoDB" id="423898at85007"/>
<proteinExistence type="predicted"/>
<protein>
    <recommendedName>
        <fullName evidence="4">Peptidase inhibitor family I36</fullName>
    </recommendedName>
</protein>
<dbReference type="Proteomes" id="UP000042997">
    <property type="component" value="Unassembled WGS sequence"/>
</dbReference>
<reference evidence="2 3" key="1">
    <citation type="journal article" date="2014" name="Genome Announc.">
        <title>Draft Genome Sequence of Propane- and Butane-Oxidizing Actinobacterium Rhodococcus ruber IEGM 231.</title>
        <authorList>
            <person name="Ivshina I.B."/>
            <person name="Kuyukina M.S."/>
            <person name="Krivoruchko A.V."/>
            <person name="Barbe V."/>
            <person name="Fischer C."/>
        </authorList>
    </citation>
    <scope>NUCLEOTIDE SEQUENCE [LARGE SCALE GENOMIC DNA]</scope>
</reference>
<accession>A0A098BPX7</accession>
<feature type="chain" id="PRO_5001932847" description="Peptidase inhibitor family I36" evidence="1">
    <location>
        <begin position="35"/>
        <end position="126"/>
    </location>
</feature>
<gene>
    <name evidence="2" type="ORF">RHRU231_680054</name>
</gene>
<keyword evidence="1" id="KW-0732">Signal</keyword>
<evidence type="ECO:0008006" key="4">
    <source>
        <dbReference type="Google" id="ProtNLM"/>
    </source>
</evidence>
<evidence type="ECO:0000256" key="1">
    <source>
        <dbReference type="SAM" id="SignalP"/>
    </source>
</evidence>